<evidence type="ECO:0000313" key="9">
    <source>
        <dbReference type="EMBL" id="GMH56383.1"/>
    </source>
</evidence>
<evidence type="ECO:0000256" key="6">
    <source>
        <dbReference type="ARBA" id="ARBA00023242"/>
    </source>
</evidence>
<gene>
    <name evidence="9" type="ORF">TrRE_jg1377</name>
</gene>
<comment type="similarity">
    <text evidence="2 7">Belongs to the PRP38 family.</text>
</comment>
<keyword evidence="10" id="KW-1185">Reference proteome</keyword>
<dbReference type="PANTHER" id="PTHR23142">
    <property type="entry name" value="PRE-MRNA-SPLICING FACTOR 38A-RELATED"/>
    <property type="match status" value="1"/>
</dbReference>
<organism evidence="9 10">
    <name type="scientific">Triparma retinervis</name>
    <dbReference type="NCBI Taxonomy" id="2557542"/>
    <lineage>
        <taxon>Eukaryota</taxon>
        <taxon>Sar</taxon>
        <taxon>Stramenopiles</taxon>
        <taxon>Ochrophyta</taxon>
        <taxon>Bolidophyceae</taxon>
        <taxon>Parmales</taxon>
        <taxon>Triparmaceae</taxon>
        <taxon>Triparma</taxon>
    </lineage>
</organism>
<accession>A0A9W7DZF9</accession>
<evidence type="ECO:0000259" key="8">
    <source>
        <dbReference type="PROSITE" id="PS50304"/>
    </source>
</evidence>
<dbReference type="InterPro" id="IPR002999">
    <property type="entry name" value="Tudor"/>
</dbReference>
<dbReference type="InterPro" id="IPR005037">
    <property type="entry name" value="PRP38"/>
</dbReference>
<name>A0A9W7DZF9_9STRA</name>
<dbReference type="EMBL" id="BRXZ01002184">
    <property type="protein sequence ID" value="GMH56383.1"/>
    <property type="molecule type" value="Genomic_DNA"/>
</dbReference>
<evidence type="ECO:0000256" key="2">
    <source>
        <dbReference type="ARBA" id="ARBA00006164"/>
    </source>
</evidence>
<comment type="subcellular location">
    <subcellularLocation>
        <location evidence="1 7">Nucleus</location>
    </subcellularLocation>
</comment>
<keyword evidence="6 7" id="KW-0539">Nucleus</keyword>
<dbReference type="PROSITE" id="PS50304">
    <property type="entry name" value="TUDOR"/>
    <property type="match status" value="1"/>
</dbReference>
<reference evidence="9" key="1">
    <citation type="submission" date="2022-07" db="EMBL/GenBank/DDBJ databases">
        <title>Genome analysis of Parmales, a sister group of diatoms, reveals the evolutionary specialization of diatoms from phago-mixotrophs to photoautotrophs.</title>
        <authorList>
            <person name="Ban H."/>
            <person name="Sato S."/>
            <person name="Yoshikawa S."/>
            <person name="Kazumasa Y."/>
            <person name="Nakamura Y."/>
            <person name="Ichinomiya M."/>
            <person name="Saitoh K."/>
            <person name="Sato N."/>
            <person name="Blanc-Mathieu R."/>
            <person name="Endo H."/>
            <person name="Kuwata A."/>
            <person name="Ogata H."/>
        </authorList>
    </citation>
    <scope>NUCLEOTIDE SEQUENCE</scope>
</reference>
<feature type="non-terminal residue" evidence="9">
    <location>
        <position position="174"/>
    </location>
</feature>
<dbReference type="Proteomes" id="UP001165082">
    <property type="component" value="Unassembled WGS sequence"/>
</dbReference>
<evidence type="ECO:0000256" key="4">
    <source>
        <dbReference type="ARBA" id="ARBA00022728"/>
    </source>
</evidence>
<dbReference type="GO" id="GO:0005681">
    <property type="term" value="C:spliceosomal complex"/>
    <property type="evidence" value="ECO:0007669"/>
    <property type="project" value="UniProtKB-KW"/>
</dbReference>
<sequence>MQCSEKQMHSMLNHLDSPYIRCVGFLFLRYATDPSSLWGWFKPYIYDTEEFSPTLSGSRTSHKITVGEFVRGLINDIDYHGTILPRLPVPIQRSMKVKCLQEQDNFSRSQRNLPLVGTSLFAGARVRALYEDAENPLQWYDAIIEEVVEPGQEWETPKYFVTFPEYGNQETVTL</sequence>
<evidence type="ECO:0000313" key="10">
    <source>
        <dbReference type="Proteomes" id="UP001165082"/>
    </source>
</evidence>
<dbReference type="AlphaFoldDB" id="A0A9W7DZF9"/>
<keyword evidence="4 7" id="KW-0747">Spliceosome</keyword>
<dbReference type="OrthoDB" id="3881at2759"/>
<protein>
    <recommendedName>
        <fullName evidence="7">Pre-mRNA-splicing factor 38</fullName>
    </recommendedName>
</protein>
<keyword evidence="3 7" id="KW-0507">mRNA processing</keyword>
<evidence type="ECO:0000256" key="5">
    <source>
        <dbReference type="ARBA" id="ARBA00023187"/>
    </source>
</evidence>
<dbReference type="Gene3D" id="2.30.30.140">
    <property type="match status" value="1"/>
</dbReference>
<evidence type="ECO:0000256" key="7">
    <source>
        <dbReference type="RuleBase" id="RU367025"/>
    </source>
</evidence>
<feature type="domain" description="Tudor" evidence="8">
    <location>
        <begin position="119"/>
        <end position="174"/>
    </location>
</feature>
<comment type="caution">
    <text evidence="9">The sequence shown here is derived from an EMBL/GenBank/DDBJ whole genome shotgun (WGS) entry which is preliminary data.</text>
</comment>
<dbReference type="Pfam" id="PF03371">
    <property type="entry name" value="PRP38"/>
    <property type="match status" value="1"/>
</dbReference>
<dbReference type="GO" id="GO:0000398">
    <property type="term" value="P:mRNA splicing, via spliceosome"/>
    <property type="evidence" value="ECO:0007669"/>
    <property type="project" value="UniProtKB-UniRule"/>
</dbReference>
<proteinExistence type="inferred from homology"/>
<comment type="function">
    <text evidence="7">Required for pre-mRNA splicing.</text>
</comment>
<keyword evidence="5 7" id="KW-0508">mRNA splicing</keyword>
<evidence type="ECO:0000256" key="1">
    <source>
        <dbReference type="ARBA" id="ARBA00004123"/>
    </source>
</evidence>
<evidence type="ECO:0000256" key="3">
    <source>
        <dbReference type="ARBA" id="ARBA00022664"/>
    </source>
</evidence>